<dbReference type="CDD" id="cd03191">
    <property type="entry name" value="GST_C_Zeta"/>
    <property type="match status" value="1"/>
</dbReference>
<keyword evidence="5" id="KW-1185">Reference proteome</keyword>
<dbReference type="SFLD" id="SFLDS00019">
    <property type="entry name" value="Glutathione_Transferase_(cytos"/>
    <property type="match status" value="1"/>
</dbReference>
<dbReference type="PROSITE" id="PS50404">
    <property type="entry name" value="GST_NTER"/>
    <property type="match status" value="1"/>
</dbReference>
<evidence type="ECO:0000313" key="5">
    <source>
        <dbReference type="Proteomes" id="UP000027100"/>
    </source>
</evidence>
<dbReference type="PANTHER" id="PTHR42673:SF4">
    <property type="entry name" value="MALEYLACETOACETATE ISOMERASE"/>
    <property type="match status" value="1"/>
</dbReference>
<evidence type="ECO:0000259" key="3">
    <source>
        <dbReference type="PROSITE" id="PS50405"/>
    </source>
</evidence>
<dbReference type="PROSITE" id="PS50405">
    <property type="entry name" value="GST_CTER"/>
    <property type="match status" value="1"/>
</dbReference>
<dbReference type="STRING" id="1280954.HPO_06238"/>
<dbReference type="InterPro" id="IPR036282">
    <property type="entry name" value="Glutathione-S-Trfase_C_sf"/>
</dbReference>
<dbReference type="GO" id="GO:0016034">
    <property type="term" value="F:maleylacetoacetate isomerase activity"/>
    <property type="evidence" value="ECO:0007669"/>
    <property type="project" value="TreeGrafter"/>
</dbReference>
<evidence type="ECO:0000256" key="1">
    <source>
        <dbReference type="ARBA" id="ARBA00010007"/>
    </source>
</evidence>
<accession>A0A062VFH6</accession>
<name>A0A062VFH6_9PROT</name>
<proteinExistence type="inferred from homology"/>
<dbReference type="eggNOG" id="COG0625">
    <property type="taxonomic scope" value="Bacteria"/>
</dbReference>
<gene>
    <name evidence="4" type="ORF">HPO_06238</name>
</gene>
<dbReference type="Pfam" id="PF13417">
    <property type="entry name" value="GST_N_3"/>
    <property type="match status" value="1"/>
</dbReference>
<evidence type="ECO:0000313" key="4">
    <source>
        <dbReference type="EMBL" id="KCZ99145.1"/>
    </source>
</evidence>
<dbReference type="Gene3D" id="1.20.1050.10">
    <property type="match status" value="1"/>
</dbReference>
<dbReference type="Proteomes" id="UP000027100">
    <property type="component" value="Unassembled WGS sequence"/>
</dbReference>
<dbReference type="InterPro" id="IPR036249">
    <property type="entry name" value="Thioredoxin-like_sf"/>
</dbReference>
<dbReference type="CDD" id="cd03042">
    <property type="entry name" value="GST_N_Zeta"/>
    <property type="match status" value="1"/>
</dbReference>
<evidence type="ECO:0000259" key="2">
    <source>
        <dbReference type="PROSITE" id="PS50404"/>
    </source>
</evidence>
<feature type="domain" description="GST C-terminal" evidence="3">
    <location>
        <begin position="88"/>
        <end position="215"/>
    </location>
</feature>
<dbReference type="InterPro" id="IPR010987">
    <property type="entry name" value="Glutathione-S-Trfase_C-like"/>
</dbReference>
<dbReference type="EMBL" id="ARYM01000006">
    <property type="protein sequence ID" value="KCZ99145.1"/>
    <property type="molecule type" value="Genomic_DNA"/>
</dbReference>
<dbReference type="OrthoDB" id="509852at2"/>
<dbReference type="GO" id="GO:0005737">
    <property type="term" value="C:cytoplasm"/>
    <property type="evidence" value="ECO:0007669"/>
    <property type="project" value="InterPro"/>
</dbReference>
<dbReference type="RefSeq" id="WP_035595896.1">
    <property type="nucleotide sequence ID" value="NZ_ARYM01000006.1"/>
</dbReference>
<organism evidence="4 5">
    <name type="scientific">Hyphomonas polymorpha PS728</name>
    <dbReference type="NCBI Taxonomy" id="1280954"/>
    <lineage>
        <taxon>Bacteria</taxon>
        <taxon>Pseudomonadati</taxon>
        <taxon>Pseudomonadota</taxon>
        <taxon>Alphaproteobacteria</taxon>
        <taxon>Hyphomonadales</taxon>
        <taxon>Hyphomonadaceae</taxon>
        <taxon>Hyphomonas</taxon>
    </lineage>
</organism>
<dbReference type="PANTHER" id="PTHR42673">
    <property type="entry name" value="MALEYLACETOACETATE ISOMERASE"/>
    <property type="match status" value="1"/>
</dbReference>
<dbReference type="Pfam" id="PF13410">
    <property type="entry name" value="GST_C_2"/>
    <property type="match status" value="1"/>
</dbReference>
<comment type="similarity">
    <text evidence="1">Belongs to the GST superfamily. Zeta family.</text>
</comment>
<dbReference type="InterPro" id="IPR034330">
    <property type="entry name" value="GST_Zeta_C"/>
</dbReference>
<protein>
    <submittedName>
        <fullName evidence="4">Maleylacetoacetate isomerase</fullName>
    </submittedName>
</protein>
<dbReference type="InterPro" id="IPR034333">
    <property type="entry name" value="GST_Zeta_N"/>
</dbReference>
<dbReference type="Gene3D" id="3.40.30.10">
    <property type="entry name" value="Glutaredoxin"/>
    <property type="match status" value="1"/>
</dbReference>
<dbReference type="InterPro" id="IPR040079">
    <property type="entry name" value="Glutathione_S-Trfase"/>
</dbReference>
<dbReference type="AlphaFoldDB" id="A0A062VFH6"/>
<dbReference type="InterPro" id="IPR004045">
    <property type="entry name" value="Glutathione_S-Trfase_N"/>
</dbReference>
<dbReference type="InterPro" id="IPR005955">
    <property type="entry name" value="GST_Zeta"/>
</dbReference>
<reference evidence="4 5" key="1">
    <citation type="journal article" date="2014" name="Antonie Van Leeuwenhoek">
        <title>Hyphomonas beringensis sp. nov. and Hyphomonas chukchiensis sp. nov., isolated from surface seawater of the Bering Sea and Chukchi Sea.</title>
        <authorList>
            <person name="Li C."/>
            <person name="Lai Q."/>
            <person name="Li G."/>
            <person name="Dong C."/>
            <person name="Wang J."/>
            <person name="Liao Y."/>
            <person name="Shao Z."/>
        </authorList>
    </citation>
    <scope>NUCLEOTIDE SEQUENCE [LARGE SCALE GENOMIC DNA]</scope>
    <source>
        <strain evidence="4 5">PS728</strain>
    </source>
</reference>
<dbReference type="GO" id="GO:0004364">
    <property type="term" value="F:glutathione transferase activity"/>
    <property type="evidence" value="ECO:0007669"/>
    <property type="project" value="TreeGrafter"/>
</dbReference>
<dbReference type="GO" id="GO:0006749">
    <property type="term" value="P:glutathione metabolic process"/>
    <property type="evidence" value="ECO:0007669"/>
    <property type="project" value="TreeGrafter"/>
</dbReference>
<feature type="domain" description="GST N-terminal" evidence="2">
    <location>
        <begin position="1"/>
        <end position="83"/>
    </location>
</feature>
<dbReference type="SUPFAM" id="SSF47616">
    <property type="entry name" value="GST C-terminal domain-like"/>
    <property type="match status" value="1"/>
</dbReference>
<dbReference type="GO" id="GO:0006559">
    <property type="term" value="P:L-phenylalanine catabolic process"/>
    <property type="evidence" value="ECO:0007669"/>
    <property type="project" value="TreeGrafter"/>
</dbReference>
<dbReference type="SFLD" id="SFLDG00358">
    <property type="entry name" value="Main_(cytGST)"/>
    <property type="match status" value="1"/>
</dbReference>
<sequence length="216" mass="23926">MIRLYDYWRSSAAYRVRIALNLKGAPYDLVPINILGGVDEQLTDEYRSLNPQMRVPSIEVDGRVAGQSMAIIEWIDEALEGPALLPEDPWTRLQARAFADVIACDIHPLNNLSPLAYLRKEFGADEAAISRWYAEWIVRGFRALEEMAQASAGRDFLFGEAPGIAEIALIPQMANARRFKVDLAAFPRLLAVDAACRGLEPFVLAAPENQPAAKAS</sequence>
<dbReference type="SUPFAM" id="SSF52833">
    <property type="entry name" value="Thioredoxin-like"/>
    <property type="match status" value="1"/>
</dbReference>
<comment type="caution">
    <text evidence="4">The sequence shown here is derived from an EMBL/GenBank/DDBJ whole genome shotgun (WGS) entry which is preliminary data.</text>
</comment>
<keyword evidence="4" id="KW-0413">Isomerase</keyword>
<dbReference type="NCBIfam" id="TIGR01262">
    <property type="entry name" value="maiA"/>
    <property type="match status" value="1"/>
</dbReference>
<dbReference type="PATRIC" id="fig|1280954.3.peg.1267"/>